<sequence>MQIHWSVNNIPAGSSIGFFVVRNLPREEWSKHFGVTGALALKAENVDGSTRGVFNWNGQSVGCAPTDFPMFCKGVEPGEYLIKAVIYNQADAPLVIGFPPQNYRGPTIIADAQSAPFIVTGPYNLDSLKNNLTGAAVNKVQKTLVAYAFAGTHLEQYVKMRGDVSGPDANGIYCATFDLLPPVSGTLTSCGPNLYDPNAIIVSGDVQFAGDTLSYADAEKAAHKVSDPPYTSRVKFDHQPSMQEAGYTGAGYSDYLTGFYEWSKEYPDATTYLSTGVTNWVYRADGRYWLFIIFEIKAGGQENGPDRFADNVLVKVGNSSEACVVKTVGYHEALNVDIFKDTVRCP</sequence>
<comment type="caution">
    <text evidence="1">The sequence shown here is derived from an EMBL/GenBank/DDBJ whole genome shotgun (WGS) entry which is preliminary data.</text>
</comment>
<reference evidence="1 2" key="1">
    <citation type="journal article" date="2016" name="Nat. Commun.">
        <title>Thousands of microbial genomes shed light on interconnected biogeochemical processes in an aquifer system.</title>
        <authorList>
            <person name="Anantharaman K."/>
            <person name="Brown C.T."/>
            <person name="Hug L.A."/>
            <person name="Sharon I."/>
            <person name="Castelle C.J."/>
            <person name="Probst A.J."/>
            <person name="Thomas B.C."/>
            <person name="Singh A."/>
            <person name="Wilkins M.J."/>
            <person name="Karaoz U."/>
            <person name="Brodie E.L."/>
            <person name="Williams K.H."/>
            <person name="Hubbard S.S."/>
            <person name="Banfield J.F."/>
        </authorList>
    </citation>
    <scope>NUCLEOTIDE SEQUENCE [LARGE SCALE GENOMIC DNA]</scope>
</reference>
<gene>
    <name evidence="1" type="ORF">A3C94_02720</name>
</gene>
<dbReference type="Proteomes" id="UP000177232">
    <property type="component" value="Unassembled WGS sequence"/>
</dbReference>
<proteinExistence type="predicted"/>
<organism evidence="1 2">
    <name type="scientific">Candidatus Kaiserbacteria bacterium RIFCSPHIGHO2_02_FULL_55_17</name>
    <dbReference type="NCBI Taxonomy" id="1798496"/>
    <lineage>
        <taxon>Bacteria</taxon>
        <taxon>Candidatus Kaiseribacteriota</taxon>
    </lineage>
</organism>
<dbReference type="EMBL" id="MFLJ01000018">
    <property type="protein sequence ID" value="OGG64536.1"/>
    <property type="molecule type" value="Genomic_DNA"/>
</dbReference>
<name>A0A1F6DT34_9BACT</name>
<protein>
    <submittedName>
        <fullName evidence="1">Uncharacterized protein</fullName>
    </submittedName>
</protein>
<dbReference type="AlphaFoldDB" id="A0A1F6DT34"/>
<evidence type="ECO:0000313" key="1">
    <source>
        <dbReference type="EMBL" id="OGG64536.1"/>
    </source>
</evidence>
<evidence type="ECO:0000313" key="2">
    <source>
        <dbReference type="Proteomes" id="UP000177232"/>
    </source>
</evidence>
<accession>A0A1F6DT34</accession>